<sequence length="185" mass="21378">MWFTHIVLPKVDYTHVLEGGPLIIHGHHNRIGDRLGNGFRVDRTTMSQARQIFARICVEIDLQKPLVPMVHILGHGQTIKYEDLHMICFECGPVQPSVRSVPEETAASHDRRLGLMAPTEHSQQNQRYNYEEATFGPYRRRNFGNRTQRQTENERRENLTIHKHTTVQSNLSDGDVMGVNPNMWT</sequence>
<reference evidence="2" key="1">
    <citation type="journal article" date="2023" name="Nat. Plants">
        <title>Single-cell RNA sequencing provides a high-resolution roadmap for understanding the multicellular compartmentation of specialized metabolism.</title>
        <authorList>
            <person name="Sun S."/>
            <person name="Shen X."/>
            <person name="Li Y."/>
            <person name="Li Y."/>
            <person name="Wang S."/>
            <person name="Li R."/>
            <person name="Zhang H."/>
            <person name="Shen G."/>
            <person name="Guo B."/>
            <person name="Wei J."/>
            <person name="Xu J."/>
            <person name="St-Pierre B."/>
            <person name="Chen S."/>
            <person name="Sun C."/>
        </authorList>
    </citation>
    <scope>NUCLEOTIDE SEQUENCE [LARGE SCALE GENOMIC DNA]</scope>
</reference>
<dbReference type="Proteomes" id="UP001060085">
    <property type="component" value="Linkage Group LG01"/>
</dbReference>
<evidence type="ECO:0000313" key="1">
    <source>
        <dbReference type="EMBL" id="KAI5679558.1"/>
    </source>
</evidence>
<dbReference type="EMBL" id="CM044701">
    <property type="protein sequence ID" value="KAI5679558.1"/>
    <property type="molecule type" value="Genomic_DNA"/>
</dbReference>
<organism evidence="1 2">
    <name type="scientific">Catharanthus roseus</name>
    <name type="common">Madagascar periwinkle</name>
    <name type="synonym">Vinca rosea</name>
    <dbReference type="NCBI Taxonomy" id="4058"/>
    <lineage>
        <taxon>Eukaryota</taxon>
        <taxon>Viridiplantae</taxon>
        <taxon>Streptophyta</taxon>
        <taxon>Embryophyta</taxon>
        <taxon>Tracheophyta</taxon>
        <taxon>Spermatophyta</taxon>
        <taxon>Magnoliopsida</taxon>
        <taxon>eudicotyledons</taxon>
        <taxon>Gunneridae</taxon>
        <taxon>Pentapetalae</taxon>
        <taxon>asterids</taxon>
        <taxon>lamiids</taxon>
        <taxon>Gentianales</taxon>
        <taxon>Apocynaceae</taxon>
        <taxon>Rauvolfioideae</taxon>
        <taxon>Vinceae</taxon>
        <taxon>Catharanthinae</taxon>
        <taxon>Catharanthus</taxon>
    </lineage>
</organism>
<comment type="caution">
    <text evidence="1">The sequence shown here is derived from an EMBL/GenBank/DDBJ whole genome shotgun (WGS) entry which is preliminary data.</text>
</comment>
<protein>
    <submittedName>
        <fullName evidence="1">Uncharacterized protein</fullName>
    </submittedName>
</protein>
<accession>A0ACC0C465</accession>
<proteinExistence type="predicted"/>
<gene>
    <name evidence="1" type="ORF">M9H77_00785</name>
</gene>
<name>A0ACC0C465_CATRO</name>
<keyword evidence="2" id="KW-1185">Reference proteome</keyword>
<evidence type="ECO:0000313" key="2">
    <source>
        <dbReference type="Proteomes" id="UP001060085"/>
    </source>
</evidence>